<evidence type="ECO:0000256" key="1">
    <source>
        <dbReference type="SAM" id="Phobius"/>
    </source>
</evidence>
<keyword evidence="1" id="KW-0472">Membrane</keyword>
<comment type="caution">
    <text evidence="2">The sequence shown here is derived from an EMBL/GenBank/DDBJ whole genome shotgun (WGS) entry which is preliminary data.</text>
</comment>
<organism evidence="2 3">
    <name type="scientific">Candidatus Argoarchaeum ethanivorans</name>
    <dbReference type="NCBI Taxonomy" id="2608793"/>
    <lineage>
        <taxon>Archaea</taxon>
        <taxon>Methanobacteriati</taxon>
        <taxon>Methanobacteriota</taxon>
        <taxon>Stenosarchaea group</taxon>
        <taxon>Methanomicrobia</taxon>
        <taxon>Methanosarcinales</taxon>
        <taxon>Methanosarcinales incertae sedis</taxon>
        <taxon>GOM Arc I cluster</taxon>
        <taxon>Candidatus Argoarchaeum</taxon>
    </lineage>
</organism>
<name>A0A811TFU0_9EURY</name>
<keyword evidence="1" id="KW-0812">Transmembrane</keyword>
<keyword evidence="1" id="KW-1133">Transmembrane helix</keyword>
<dbReference type="EMBL" id="CAJHIR010000029">
    <property type="protein sequence ID" value="CAD6493615.1"/>
    <property type="molecule type" value="Genomic_DNA"/>
</dbReference>
<gene>
    <name evidence="2" type="ORF">LAKADJCE_00553</name>
</gene>
<evidence type="ECO:0000313" key="2">
    <source>
        <dbReference type="EMBL" id="CAD6493615.1"/>
    </source>
</evidence>
<dbReference type="AlphaFoldDB" id="A0A811TFU0"/>
<reference evidence="2" key="1">
    <citation type="submission" date="2020-10" db="EMBL/GenBank/DDBJ databases">
        <authorList>
            <person name="Hahn C.J."/>
            <person name="Laso-Perez R."/>
            <person name="Vulcano F."/>
            <person name="Vaziourakis K.-M."/>
            <person name="Stokke R."/>
            <person name="Steen I.H."/>
            <person name="Teske A."/>
            <person name="Boetius A."/>
            <person name="Liebeke M."/>
            <person name="Amann R."/>
            <person name="Knittel K."/>
        </authorList>
    </citation>
    <scope>NUCLEOTIDE SEQUENCE</scope>
    <source>
        <strain evidence="2">Gfbio:e3339647-f889-4370-9287-4fb5cb688e4c:AG392J18_GoMArc1</strain>
    </source>
</reference>
<evidence type="ECO:0000313" key="3">
    <source>
        <dbReference type="Proteomes" id="UP000612009"/>
    </source>
</evidence>
<dbReference type="Proteomes" id="UP000612009">
    <property type="component" value="Unassembled WGS sequence"/>
</dbReference>
<proteinExistence type="predicted"/>
<feature type="transmembrane region" description="Helical" evidence="1">
    <location>
        <begin position="9"/>
        <end position="30"/>
    </location>
</feature>
<protein>
    <submittedName>
        <fullName evidence="2">Uncharacterized protein</fullName>
    </submittedName>
</protein>
<accession>A0A811TFU0</accession>
<sequence>MVKNFFEELIVGTFALIVGIIVLIGLYHGLPPIL</sequence>